<dbReference type="EMBL" id="JACSQY010000013">
    <property type="protein sequence ID" value="MBD7909480.1"/>
    <property type="molecule type" value="Genomic_DNA"/>
</dbReference>
<dbReference type="PROSITE" id="PS00455">
    <property type="entry name" value="AMP_BINDING"/>
    <property type="match status" value="1"/>
</dbReference>
<dbReference type="InterPro" id="IPR020845">
    <property type="entry name" value="AMP-binding_CS"/>
</dbReference>
<dbReference type="InterPro" id="IPR042099">
    <property type="entry name" value="ANL_N_sf"/>
</dbReference>
<gene>
    <name evidence="3" type="ORF">H9659_14170</name>
</gene>
<reference evidence="3 4" key="1">
    <citation type="submission" date="2020-08" db="EMBL/GenBank/DDBJ databases">
        <title>A Genomic Blueprint of the Chicken Gut Microbiome.</title>
        <authorList>
            <person name="Gilroy R."/>
            <person name="Ravi A."/>
            <person name="Getino M."/>
            <person name="Pursley I."/>
            <person name="Horton D.L."/>
            <person name="Alikhan N.-F."/>
            <person name="Baker D."/>
            <person name="Gharbi K."/>
            <person name="Hall N."/>
            <person name="Watson M."/>
            <person name="Adriaenssens E.M."/>
            <person name="Foster-Nyarko E."/>
            <person name="Jarju S."/>
            <person name="Secka A."/>
            <person name="Antonio M."/>
            <person name="Oren A."/>
            <person name="Chaudhuri R."/>
            <person name="La Ragione R.M."/>
            <person name="Hildebrand F."/>
            <person name="Pallen M.J."/>
        </authorList>
    </citation>
    <scope>NUCLEOTIDE SEQUENCE [LARGE SCALE GENOMIC DNA]</scope>
    <source>
        <strain evidence="3 4">Sa3CUA8</strain>
    </source>
</reference>
<dbReference type="PANTHER" id="PTHR43767:SF1">
    <property type="entry name" value="NONRIBOSOMAL PEPTIDE SYNTHASE PES1 (EUROFUNG)-RELATED"/>
    <property type="match status" value="1"/>
</dbReference>
<keyword evidence="4" id="KW-1185">Reference proteome</keyword>
<name>A0ABR8PMT6_9BACL</name>
<protein>
    <submittedName>
        <fullName evidence="3">Acyl-CoA synthetase</fullName>
    </submittedName>
</protein>
<dbReference type="InterPro" id="IPR000873">
    <property type="entry name" value="AMP-dep_synth/lig_dom"/>
</dbReference>
<dbReference type="InterPro" id="IPR025110">
    <property type="entry name" value="AMP-bd_C"/>
</dbReference>
<dbReference type="SUPFAM" id="SSF56801">
    <property type="entry name" value="Acetyl-CoA synthetase-like"/>
    <property type="match status" value="1"/>
</dbReference>
<evidence type="ECO:0000313" key="4">
    <source>
        <dbReference type="Proteomes" id="UP000659496"/>
    </source>
</evidence>
<dbReference type="Gene3D" id="3.40.50.12780">
    <property type="entry name" value="N-terminal domain of ligase-like"/>
    <property type="match status" value="1"/>
</dbReference>
<dbReference type="CDD" id="cd17631">
    <property type="entry name" value="FACL_FadD13-like"/>
    <property type="match status" value="1"/>
</dbReference>
<accession>A0ABR8PMT6</accession>
<dbReference type="NCBIfam" id="NF004837">
    <property type="entry name" value="PRK06187.1"/>
    <property type="match status" value="1"/>
</dbReference>
<dbReference type="Pfam" id="PF00501">
    <property type="entry name" value="AMP-binding"/>
    <property type="match status" value="1"/>
</dbReference>
<dbReference type="Proteomes" id="UP000659496">
    <property type="component" value="Unassembled WGS sequence"/>
</dbReference>
<evidence type="ECO:0000313" key="3">
    <source>
        <dbReference type="EMBL" id="MBD7909480.1"/>
    </source>
</evidence>
<dbReference type="Gene3D" id="3.30.300.30">
    <property type="match status" value="1"/>
</dbReference>
<dbReference type="Pfam" id="PF13193">
    <property type="entry name" value="AMP-binding_C"/>
    <property type="match status" value="1"/>
</dbReference>
<evidence type="ECO:0000259" key="1">
    <source>
        <dbReference type="Pfam" id="PF00501"/>
    </source>
</evidence>
<dbReference type="InterPro" id="IPR050237">
    <property type="entry name" value="ATP-dep_AMP-bd_enzyme"/>
</dbReference>
<proteinExistence type="predicted"/>
<dbReference type="RefSeq" id="WP_191691713.1">
    <property type="nucleotide sequence ID" value="NZ_JACSQY010000013.1"/>
</dbReference>
<dbReference type="NCBIfam" id="NF006182">
    <property type="entry name" value="PRK08316.1"/>
    <property type="match status" value="1"/>
</dbReference>
<evidence type="ECO:0000259" key="2">
    <source>
        <dbReference type="Pfam" id="PF13193"/>
    </source>
</evidence>
<feature type="domain" description="AMP-binding enzyme C-terminal" evidence="2">
    <location>
        <begin position="440"/>
        <end position="515"/>
    </location>
</feature>
<sequence>MTSQFNVERLIDHVQSVRRNTLGDLLLRTSERFPKKHALVFNNQRLTYEELDALVNRTANGLLSNGIKKGDFVTVMSRNSLDFVVLNFALARIGSVMVPINYMLTEDEISYIIEHAQIHAVFASMEFTAIMDKSLNHHKVAQKVFIGQLDDYAPDQWVSIHSIRKEHSSSLPDIEVEDDDVVHVLYTSGTESRPKGVMLSHKSLISEYVSCIIDGKMSADDVVIHALPLYHSAQLHVFLGPSVYLGSTGIILEVPTPEAILRTIEEERATLLFCPPTVWIALLRHADFDKRDLSTLKKCYYGAAIMPMEILKELKERLPGASLWNFYGQTEVAPLATALQPEDQLRKLGSAGLPSLNVQTRIVNDQDEEVPRGELGEIVHRTPHAMKGYLHDAEKTAEAFRGGWFHSGDLGVMDEEGYLTIVDRKKDMINTGGVNVSSREVEEVIYQMEGVSEVAVISIPDPYWIEAVTAIIIPKPGMVLEEKEVIEFCKKRLSSFKTPKFVEFTNELPKNPSGKVLKRTLRAEYSDRSST</sequence>
<feature type="domain" description="AMP-dependent synthetase/ligase" evidence="1">
    <location>
        <begin position="28"/>
        <end position="390"/>
    </location>
</feature>
<comment type="caution">
    <text evidence="3">The sequence shown here is derived from an EMBL/GenBank/DDBJ whole genome shotgun (WGS) entry which is preliminary data.</text>
</comment>
<organism evidence="3 4">
    <name type="scientific">Sporosarcina gallistercoris</name>
    <dbReference type="NCBI Taxonomy" id="2762245"/>
    <lineage>
        <taxon>Bacteria</taxon>
        <taxon>Bacillati</taxon>
        <taxon>Bacillota</taxon>
        <taxon>Bacilli</taxon>
        <taxon>Bacillales</taxon>
        <taxon>Caryophanaceae</taxon>
        <taxon>Sporosarcina</taxon>
    </lineage>
</organism>
<dbReference type="InterPro" id="IPR045851">
    <property type="entry name" value="AMP-bd_C_sf"/>
</dbReference>
<dbReference type="PANTHER" id="PTHR43767">
    <property type="entry name" value="LONG-CHAIN-FATTY-ACID--COA LIGASE"/>
    <property type="match status" value="1"/>
</dbReference>